<dbReference type="Pfam" id="PF14897">
    <property type="entry name" value="EpsG"/>
    <property type="match status" value="1"/>
</dbReference>
<feature type="transmembrane region" description="Helical" evidence="1">
    <location>
        <begin position="252"/>
        <end position="268"/>
    </location>
</feature>
<evidence type="ECO:0000256" key="1">
    <source>
        <dbReference type="SAM" id="Phobius"/>
    </source>
</evidence>
<proteinExistence type="predicted"/>
<protein>
    <recommendedName>
        <fullName evidence="4">EpsG family protein</fullName>
    </recommendedName>
</protein>
<reference evidence="2 3" key="1">
    <citation type="journal article" date="2011" name="Front. Microbiol.">
        <title>Genomic signatures of strain selection and enhancement in Bacillus atrophaeus var. globigii, a historical biowarfare simulant.</title>
        <authorList>
            <person name="Gibbons H.S."/>
            <person name="Broomall S.M."/>
            <person name="McNew L.A."/>
            <person name="Daligault H."/>
            <person name="Chapman C."/>
            <person name="Bruce D."/>
            <person name="Karavis M."/>
            <person name="Krepps M."/>
            <person name="McGregor P.A."/>
            <person name="Hong C."/>
            <person name="Park K.H."/>
            <person name="Akmal A."/>
            <person name="Feldman A."/>
            <person name="Lin J.S."/>
            <person name="Chang W.E."/>
            <person name="Higgs B.W."/>
            <person name="Demirev P."/>
            <person name="Lindquist J."/>
            <person name="Liem A."/>
            <person name="Fochler E."/>
            <person name="Read T.D."/>
            <person name="Tapia R."/>
            <person name="Johnson S."/>
            <person name="Bishop-Lilly K.A."/>
            <person name="Detter C."/>
            <person name="Han C."/>
            <person name="Sozhamannan S."/>
            <person name="Rosenzweig C.N."/>
            <person name="Skowronski E.W."/>
        </authorList>
    </citation>
    <scope>NUCLEOTIDE SEQUENCE [LARGE SCALE GENOMIC DNA]</scope>
    <source>
        <strain evidence="2 3">AK5</strain>
    </source>
</reference>
<keyword evidence="1" id="KW-0812">Transmembrane</keyword>
<feature type="transmembrane region" description="Helical" evidence="1">
    <location>
        <begin position="84"/>
        <end position="109"/>
    </location>
</feature>
<feature type="transmembrane region" description="Helical" evidence="1">
    <location>
        <begin position="121"/>
        <end position="137"/>
    </location>
</feature>
<evidence type="ECO:0008006" key="4">
    <source>
        <dbReference type="Google" id="ProtNLM"/>
    </source>
</evidence>
<dbReference type="RefSeq" id="WP_126793896.1">
    <property type="nucleotide sequence ID" value="NZ_PIPI01000008.1"/>
</dbReference>
<accession>A0A432VQZ2</accession>
<keyword evidence="1" id="KW-0472">Membrane</keyword>
<dbReference type="Proteomes" id="UP000288212">
    <property type="component" value="Unassembled WGS sequence"/>
</dbReference>
<organism evidence="2 3">
    <name type="scientific">Aliidiomarina haloalkalitolerans</name>
    <dbReference type="NCBI Taxonomy" id="859059"/>
    <lineage>
        <taxon>Bacteria</taxon>
        <taxon>Pseudomonadati</taxon>
        <taxon>Pseudomonadota</taxon>
        <taxon>Gammaproteobacteria</taxon>
        <taxon>Alteromonadales</taxon>
        <taxon>Idiomarinaceae</taxon>
        <taxon>Aliidiomarina</taxon>
    </lineage>
</organism>
<feature type="transmembrane region" description="Helical" evidence="1">
    <location>
        <begin position="143"/>
        <end position="159"/>
    </location>
</feature>
<feature type="transmembrane region" description="Helical" evidence="1">
    <location>
        <begin position="27"/>
        <end position="45"/>
    </location>
</feature>
<comment type="caution">
    <text evidence="2">The sequence shown here is derived from an EMBL/GenBank/DDBJ whole genome shotgun (WGS) entry which is preliminary data.</text>
</comment>
<feature type="transmembrane region" description="Helical" evidence="1">
    <location>
        <begin position="280"/>
        <end position="296"/>
    </location>
</feature>
<dbReference type="AlphaFoldDB" id="A0A432VQZ2"/>
<dbReference type="EMBL" id="PIPI01000008">
    <property type="protein sequence ID" value="RUO18678.1"/>
    <property type="molecule type" value="Genomic_DNA"/>
</dbReference>
<sequence length="362" mass="41136">MIFISFFTIAAIFTCIQSLLPNTTAALNKFVFSIFSILLIIVVGFRYDSIDYYAYIDIFHRVSFSEFGFPFYRSVGDTTGNEFIFATVVSIIKALGLNHTTLFVVVATFSIGIKFYLYSRLQYFWLGCLLFMSFIFFKELSQIRSMLAGSFVMLALFLYSSSKGRAGTMLLLSSGLIQVFSFSSLFFIFIKKIITPGLFLVIIGLSFAVAIAYGGIGNLLIYASTFFGASVSNKVIGYYYGAFNYESISLNYFNLTSLFFALYFLIYRMKLGFESSLQDILIYALAFGVSMYFLFFDFNTVASRFSDLFIMLSLSFLIPLHLEYQKGLVYRHIVIFGMVIYSSVLFWFNFSNTPAYSSVLVS</sequence>
<evidence type="ECO:0000313" key="3">
    <source>
        <dbReference type="Proteomes" id="UP000288212"/>
    </source>
</evidence>
<evidence type="ECO:0000313" key="2">
    <source>
        <dbReference type="EMBL" id="RUO18678.1"/>
    </source>
</evidence>
<name>A0A432VQZ2_9GAMM</name>
<feature type="transmembrane region" description="Helical" evidence="1">
    <location>
        <begin position="196"/>
        <end position="213"/>
    </location>
</feature>
<dbReference type="InterPro" id="IPR049458">
    <property type="entry name" value="EpsG-like"/>
</dbReference>
<keyword evidence="1" id="KW-1133">Transmembrane helix</keyword>
<feature type="transmembrane region" description="Helical" evidence="1">
    <location>
        <begin position="329"/>
        <end position="350"/>
    </location>
</feature>
<feature type="transmembrane region" description="Helical" evidence="1">
    <location>
        <begin position="171"/>
        <end position="190"/>
    </location>
</feature>
<keyword evidence="3" id="KW-1185">Reference proteome</keyword>
<gene>
    <name evidence="2" type="ORF">CWE06_10570</name>
</gene>